<dbReference type="InterPro" id="IPR012893">
    <property type="entry name" value="HipA-like_C"/>
</dbReference>
<dbReference type="Proteomes" id="UP000823902">
    <property type="component" value="Unassembled WGS sequence"/>
</dbReference>
<evidence type="ECO:0000256" key="2">
    <source>
        <dbReference type="ARBA" id="ARBA00022777"/>
    </source>
</evidence>
<evidence type="ECO:0000256" key="1">
    <source>
        <dbReference type="ARBA" id="ARBA00022679"/>
    </source>
</evidence>
<name>A0A9D2Q7G3_9FIRM</name>
<evidence type="ECO:0000313" key="4">
    <source>
        <dbReference type="EMBL" id="HJC73831.1"/>
    </source>
</evidence>
<protein>
    <submittedName>
        <fullName evidence="4">HipA domain-containing protein</fullName>
    </submittedName>
</protein>
<proteinExistence type="predicted"/>
<reference evidence="4" key="1">
    <citation type="journal article" date="2021" name="PeerJ">
        <title>Extensive microbial diversity within the chicken gut microbiome revealed by metagenomics and culture.</title>
        <authorList>
            <person name="Gilroy R."/>
            <person name="Ravi A."/>
            <person name="Getino M."/>
            <person name="Pursley I."/>
            <person name="Horton D.L."/>
            <person name="Alikhan N.F."/>
            <person name="Baker D."/>
            <person name="Gharbi K."/>
            <person name="Hall N."/>
            <person name="Watson M."/>
            <person name="Adriaenssens E.M."/>
            <person name="Foster-Nyarko E."/>
            <person name="Jarju S."/>
            <person name="Secka A."/>
            <person name="Antonio M."/>
            <person name="Oren A."/>
            <person name="Chaudhuri R.R."/>
            <person name="La Ragione R."/>
            <person name="Hildebrand F."/>
            <person name="Pallen M.J."/>
        </authorList>
    </citation>
    <scope>NUCLEOTIDE SEQUENCE</scope>
    <source>
        <strain evidence="4">CHK196-7946</strain>
    </source>
</reference>
<dbReference type="Pfam" id="PF07804">
    <property type="entry name" value="HipA_C"/>
    <property type="match status" value="1"/>
</dbReference>
<dbReference type="Gene3D" id="1.10.1070.20">
    <property type="match status" value="1"/>
</dbReference>
<gene>
    <name evidence="4" type="ORF">H9697_02605</name>
</gene>
<evidence type="ECO:0000259" key="3">
    <source>
        <dbReference type="Pfam" id="PF07804"/>
    </source>
</evidence>
<accession>A0A9D2Q7G3</accession>
<keyword evidence="1" id="KW-0808">Transferase</keyword>
<reference evidence="4" key="2">
    <citation type="submission" date="2021-04" db="EMBL/GenBank/DDBJ databases">
        <authorList>
            <person name="Gilroy R."/>
        </authorList>
    </citation>
    <scope>NUCLEOTIDE SEQUENCE</scope>
    <source>
        <strain evidence="4">CHK196-7946</strain>
    </source>
</reference>
<sequence length="413" mass="47558">MTQSIVSIGHTKDTTDLFILKHKDLDVAMMKMDARTGVIEYVLSVYLPEELPAGCAPDGTGLGEWWNLRAIPDSRKGIRQVLSRLSEETSQSLMLSSYGLSLTDHYWVQPVGSELYWKDLNFYENDFTDELGDILTDSERDRSASDGISKLSPSVSVNGDMKKKWIIRDGGRYLLKVNSNYHSQQAVNEVIAGKLHERLGWKDYVSYEMGTIYISGREYPCSLSPMFTSVETEFVSAYQIVTDYKVPNDVSLYEALIRQAASLGADEKEVRAFLEYMILTDFILTNMDRHLNNFGFLYDPRQHRLSGMAPLFDTGNSLFYDYDVIPHDRNLLDILVNSFSKREADQLRYVKSDAGVKLERLAHFPEEAEALLKEYTDMADERAEEMARTIEEKINYLDLFFQGKKIWKKERYW</sequence>
<feature type="domain" description="HipA-like C-terminal" evidence="3">
    <location>
        <begin position="169"/>
        <end position="389"/>
    </location>
</feature>
<keyword evidence="2" id="KW-0418">Kinase</keyword>
<evidence type="ECO:0000313" key="5">
    <source>
        <dbReference type="Proteomes" id="UP000823902"/>
    </source>
</evidence>
<organism evidence="4 5">
    <name type="scientific">Candidatus Mediterraneibacter faecavium</name>
    <dbReference type="NCBI Taxonomy" id="2838668"/>
    <lineage>
        <taxon>Bacteria</taxon>
        <taxon>Bacillati</taxon>
        <taxon>Bacillota</taxon>
        <taxon>Clostridia</taxon>
        <taxon>Lachnospirales</taxon>
        <taxon>Lachnospiraceae</taxon>
        <taxon>Mediterraneibacter</taxon>
    </lineage>
</organism>
<dbReference type="AlphaFoldDB" id="A0A9D2Q7G3"/>
<comment type="caution">
    <text evidence="4">The sequence shown here is derived from an EMBL/GenBank/DDBJ whole genome shotgun (WGS) entry which is preliminary data.</text>
</comment>
<dbReference type="EMBL" id="DWVY01000010">
    <property type="protein sequence ID" value="HJC73831.1"/>
    <property type="molecule type" value="Genomic_DNA"/>
</dbReference>
<dbReference type="GO" id="GO:0016301">
    <property type="term" value="F:kinase activity"/>
    <property type="evidence" value="ECO:0007669"/>
    <property type="project" value="UniProtKB-KW"/>
</dbReference>